<keyword evidence="3 6" id="KW-0812">Transmembrane</keyword>
<dbReference type="SUPFAM" id="SSF161111">
    <property type="entry name" value="Cation efflux protein transmembrane domain-like"/>
    <property type="match status" value="1"/>
</dbReference>
<dbReference type="GO" id="GO:0006829">
    <property type="term" value="P:zinc ion transport"/>
    <property type="evidence" value="ECO:0007669"/>
    <property type="project" value="InterPro"/>
</dbReference>
<feature type="transmembrane region" description="Helical" evidence="6">
    <location>
        <begin position="169"/>
        <end position="189"/>
    </location>
</feature>
<evidence type="ECO:0000313" key="8">
    <source>
        <dbReference type="EMBL" id="RJL35390.1"/>
    </source>
</evidence>
<comment type="caution">
    <text evidence="8">The sequence shown here is derived from an EMBL/GenBank/DDBJ whole genome shotgun (WGS) entry which is preliminary data.</text>
</comment>
<keyword evidence="9" id="KW-1185">Reference proteome</keyword>
<dbReference type="GO" id="GO:0008324">
    <property type="term" value="F:monoatomic cation transmembrane transporter activity"/>
    <property type="evidence" value="ECO:0007669"/>
    <property type="project" value="InterPro"/>
</dbReference>
<evidence type="ECO:0000313" key="9">
    <source>
        <dbReference type="Proteomes" id="UP000265768"/>
    </source>
</evidence>
<dbReference type="AlphaFoldDB" id="A0A3A4B494"/>
<dbReference type="SUPFAM" id="SSF160240">
    <property type="entry name" value="Cation efflux protein cytoplasmic domain-like"/>
    <property type="match status" value="1"/>
</dbReference>
<evidence type="ECO:0000256" key="6">
    <source>
        <dbReference type="SAM" id="Phobius"/>
    </source>
</evidence>
<dbReference type="Proteomes" id="UP000265768">
    <property type="component" value="Unassembled WGS sequence"/>
</dbReference>
<dbReference type="PANTHER" id="PTHR13414">
    <property type="entry name" value="HUEL-CATION TRANSPORTER"/>
    <property type="match status" value="1"/>
</dbReference>
<dbReference type="EMBL" id="QZEY01000001">
    <property type="protein sequence ID" value="RJL35390.1"/>
    <property type="molecule type" value="Genomic_DNA"/>
</dbReference>
<proteinExistence type="predicted"/>
<evidence type="ECO:0000259" key="7">
    <source>
        <dbReference type="Pfam" id="PF01545"/>
    </source>
</evidence>
<dbReference type="Pfam" id="PF01545">
    <property type="entry name" value="Cation_efflux"/>
    <property type="match status" value="1"/>
</dbReference>
<feature type="transmembrane region" description="Helical" evidence="6">
    <location>
        <begin position="201"/>
        <end position="218"/>
    </location>
</feature>
<dbReference type="InterPro" id="IPR058533">
    <property type="entry name" value="Cation_efflux_TM"/>
</dbReference>
<evidence type="ECO:0000256" key="3">
    <source>
        <dbReference type="ARBA" id="ARBA00022692"/>
    </source>
</evidence>
<keyword evidence="2" id="KW-0813">Transport</keyword>
<dbReference type="InterPro" id="IPR036837">
    <property type="entry name" value="Cation_efflux_CTD_sf"/>
</dbReference>
<keyword evidence="4 6" id="KW-1133">Transmembrane helix</keyword>
<sequence length="313" mass="32872">MGGTGTAPAGGSVVTVLVAGGANLAIACAKAVAGAISGSGAMLSEAAHSVADTLTEVLLLMALRRGSRKGDRRHPFGYGREGYFWAFLAALATFVLGAGFSITHGVHTVRDGEELGSFGVSYLVIAASLVLEGISWVRAYRQASSAAKRWRANLFRFVRLSADTPLKAVLFEDTAALIGLLLAAGGLGLSQLTGNPMWDGLASILIGVLLLVVAITLGRDNISFLIGRSLPREMEHAIAEELESIPEIRSVVLLYTSVLSPTAAMVAAKVDFADCFTAAQIEAAASEAERRLREAIPLIRYVFLDPTSAARTR</sequence>
<keyword evidence="5 6" id="KW-0472">Membrane</keyword>
<evidence type="ECO:0000256" key="4">
    <source>
        <dbReference type="ARBA" id="ARBA00022989"/>
    </source>
</evidence>
<evidence type="ECO:0000256" key="1">
    <source>
        <dbReference type="ARBA" id="ARBA00004141"/>
    </source>
</evidence>
<protein>
    <submittedName>
        <fullName evidence="8">Cation diffusion facilitator family transporter</fullName>
    </submittedName>
</protein>
<dbReference type="NCBIfam" id="TIGR01297">
    <property type="entry name" value="CDF"/>
    <property type="match status" value="1"/>
</dbReference>
<dbReference type="GO" id="GO:0016020">
    <property type="term" value="C:membrane"/>
    <property type="evidence" value="ECO:0007669"/>
    <property type="project" value="UniProtKB-SubCell"/>
</dbReference>
<accession>A0A3A4B494</accession>
<organism evidence="8 9">
    <name type="scientific">Bailinhaonella thermotolerans</name>
    <dbReference type="NCBI Taxonomy" id="1070861"/>
    <lineage>
        <taxon>Bacteria</taxon>
        <taxon>Bacillati</taxon>
        <taxon>Actinomycetota</taxon>
        <taxon>Actinomycetes</taxon>
        <taxon>Streptosporangiales</taxon>
        <taxon>Streptosporangiaceae</taxon>
        <taxon>Bailinhaonella</taxon>
    </lineage>
</organism>
<feature type="domain" description="Cation efflux protein transmembrane" evidence="7">
    <location>
        <begin position="17"/>
        <end position="225"/>
    </location>
</feature>
<dbReference type="RefSeq" id="WP_119924360.1">
    <property type="nucleotide sequence ID" value="NZ_QZEY01000001.1"/>
</dbReference>
<gene>
    <name evidence="8" type="ORF">D5H75_00780</name>
</gene>
<dbReference type="PANTHER" id="PTHR13414:SF9">
    <property type="entry name" value="PROTON-COUPLED ZINC ANTIPORTER SLC30A9, MITOCHONDRIAL"/>
    <property type="match status" value="1"/>
</dbReference>
<dbReference type="Gene3D" id="1.20.1510.10">
    <property type="entry name" value="Cation efflux protein transmembrane domain"/>
    <property type="match status" value="1"/>
</dbReference>
<name>A0A3A4B494_9ACTN</name>
<evidence type="ECO:0000256" key="2">
    <source>
        <dbReference type="ARBA" id="ARBA00022448"/>
    </source>
</evidence>
<evidence type="ECO:0000256" key="5">
    <source>
        <dbReference type="ARBA" id="ARBA00023136"/>
    </source>
</evidence>
<comment type="subcellular location">
    <subcellularLocation>
        <location evidence="1">Membrane</location>
        <topology evidence="1">Multi-pass membrane protein</topology>
    </subcellularLocation>
</comment>
<dbReference type="InterPro" id="IPR040177">
    <property type="entry name" value="SLC30A9"/>
</dbReference>
<dbReference type="InterPro" id="IPR002524">
    <property type="entry name" value="Cation_efflux"/>
</dbReference>
<feature type="transmembrane region" description="Helical" evidence="6">
    <location>
        <begin position="122"/>
        <end position="140"/>
    </location>
</feature>
<feature type="transmembrane region" description="Helical" evidence="6">
    <location>
        <begin position="83"/>
        <end position="102"/>
    </location>
</feature>
<dbReference type="InterPro" id="IPR027469">
    <property type="entry name" value="Cation_efflux_TMD_sf"/>
</dbReference>
<reference evidence="8 9" key="1">
    <citation type="submission" date="2018-09" db="EMBL/GenBank/DDBJ databases">
        <title>YIM 75507 draft genome.</title>
        <authorList>
            <person name="Tang S."/>
            <person name="Feng Y."/>
        </authorList>
    </citation>
    <scope>NUCLEOTIDE SEQUENCE [LARGE SCALE GENOMIC DNA]</scope>
    <source>
        <strain evidence="8 9">YIM 75507</strain>
    </source>
</reference>
<dbReference type="OrthoDB" id="9806522at2"/>